<keyword evidence="1" id="KW-1133">Transmembrane helix</keyword>
<keyword evidence="3" id="KW-1185">Reference proteome</keyword>
<feature type="transmembrane region" description="Helical" evidence="1">
    <location>
        <begin position="6"/>
        <end position="26"/>
    </location>
</feature>
<organism evidence="2 3">
    <name type="scientific">Streptomyces tendae</name>
    <dbReference type="NCBI Taxonomy" id="1932"/>
    <lineage>
        <taxon>Bacteria</taxon>
        <taxon>Bacillati</taxon>
        <taxon>Actinomycetota</taxon>
        <taxon>Actinomycetes</taxon>
        <taxon>Kitasatosporales</taxon>
        <taxon>Streptomycetaceae</taxon>
        <taxon>Streptomyces</taxon>
    </lineage>
</organism>
<gene>
    <name evidence="2" type="ORF">F3L20_29680</name>
</gene>
<dbReference type="EMBL" id="CP043959">
    <property type="protein sequence ID" value="QER89484.1"/>
    <property type="molecule type" value="Genomic_DNA"/>
</dbReference>
<name>A0ABX5ZYN9_STRTE</name>
<dbReference type="Proteomes" id="UP000324308">
    <property type="component" value="Chromosome"/>
</dbReference>
<keyword evidence="1" id="KW-0812">Transmembrane</keyword>
<reference evidence="2 3" key="1">
    <citation type="submission" date="2019-09" db="EMBL/GenBank/DDBJ databases">
        <title>Draft genome sequence of the Ebosin-producing strain Streptomyces sp. 139.</title>
        <authorList>
            <person name="Ai L."/>
            <person name="Geng M."/>
            <person name="Ma M."/>
            <person name="Bai L."/>
        </authorList>
    </citation>
    <scope>NUCLEOTIDE SEQUENCE [LARGE SCALE GENOMIC DNA]</scope>
    <source>
        <strain evidence="2 3">139</strain>
    </source>
</reference>
<sequence>MDAELWLGLLGSLIGAGGVYFAWRALDRTVVEESRDAFVKQRADLSHRYGQLCETAADMQLLSRPSLQRIGGSSLLWEPAMRPPAPVPLSAVRVAWSDTPPPVNHPLLQAARRCLPKETKARRYERYSGALGALARPALYENRPSFRLVEADWASPQGPRLVFGTGHYFDLVDQNEALAHELAVAASRAPASRPHWKALPLRGLLARDPLSLTRRVVLPSVGTLTLRRTPDGQGTFFLLLRGADRVATGGETYGPLPAGMVQPASLSPLAHRQDLDLWRTVMREYNEELLGAPEARGDSGTEVDYDQPPYSSLNAAVTDGTLRLWCMGMALEPLHLAVCILTVAVFEAETFDRIFAGAVKHNEEGTVISGSRTNGIIKGLPLTAASVADLPADRMSSPAAGLLQLALQHRDFLLADPERHEA</sequence>
<evidence type="ECO:0000256" key="1">
    <source>
        <dbReference type="SAM" id="Phobius"/>
    </source>
</evidence>
<evidence type="ECO:0000313" key="2">
    <source>
        <dbReference type="EMBL" id="QER89484.1"/>
    </source>
</evidence>
<evidence type="ECO:0000313" key="3">
    <source>
        <dbReference type="Proteomes" id="UP000324308"/>
    </source>
</evidence>
<keyword evidence="1" id="KW-0472">Membrane</keyword>
<proteinExistence type="predicted"/>
<accession>A0ABX5ZYN9</accession>
<protein>
    <submittedName>
        <fullName evidence="2">Transcriptional regulator</fullName>
    </submittedName>
</protein>